<evidence type="ECO:0000256" key="10">
    <source>
        <dbReference type="SAM" id="Phobius"/>
    </source>
</evidence>
<evidence type="ECO:0000313" key="11">
    <source>
        <dbReference type="Ensembl" id="ENSCMIP00000009783.1"/>
    </source>
</evidence>
<feature type="region of interest" description="Disordered" evidence="9">
    <location>
        <begin position="74"/>
        <end position="123"/>
    </location>
</feature>
<evidence type="ECO:0000256" key="4">
    <source>
        <dbReference type="ARBA" id="ARBA00022692"/>
    </source>
</evidence>
<feature type="transmembrane region" description="Helical" evidence="10">
    <location>
        <begin position="211"/>
        <end position="229"/>
    </location>
</feature>
<dbReference type="GO" id="GO:0043065">
    <property type="term" value="P:positive regulation of apoptotic process"/>
    <property type="evidence" value="ECO:0007669"/>
    <property type="project" value="InterPro"/>
</dbReference>
<dbReference type="InterPro" id="IPR010548">
    <property type="entry name" value="BNIP3"/>
</dbReference>
<reference evidence="12" key="1">
    <citation type="journal article" date="2006" name="Science">
        <title>Ancient noncoding elements conserved in the human genome.</title>
        <authorList>
            <person name="Venkatesh B."/>
            <person name="Kirkness E.F."/>
            <person name="Loh Y.H."/>
            <person name="Halpern A.L."/>
            <person name="Lee A.P."/>
            <person name="Johnson J."/>
            <person name="Dandona N."/>
            <person name="Viswanathan L.D."/>
            <person name="Tay A."/>
            <person name="Venter J.C."/>
            <person name="Strausberg R.L."/>
            <person name="Brenner S."/>
        </authorList>
    </citation>
    <scope>NUCLEOTIDE SEQUENCE [LARGE SCALE GENOMIC DNA]</scope>
</reference>
<reference evidence="11" key="4">
    <citation type="submission" date="2025-08" db="UniProtKB">
        <authorList>
            <consortium name="Ensembl"/>
        </authorList>
    </citation>
    <scope>IDENTIFICATION</scope>
</reference>
<comment type="subcellular location">
    <subcellularLocation>
        <location evidence="1">Membrane</location>
        <topology evidence="1">Single-pass membrane protein</topology>
    </subcellularLocation>
    <subcellularLocation>
        <location evidence="2">Mitochondrion membrane</location>
    </subcellularLocation>
</comment>
<reference evidence="11" key="5">
    <citation type="submission" date="2025-09" db="UniProtKB">
        <authorList>
            <consortium name="Ensembl"/>
        </authorList>
    </citation>
    <scope>IDENTIFICATION</scope>
</reference>
<dbReference type="PANTHER" id="PTHR15186">
    <property type="entry name" value="RE48077P"/>
    <property type="match status" value="1"/>
</dbReference>
<dbReference type="AlphaFoldDB" id="A0A4W3GZE0"/>
<keyword evidence="6 10" id="KW-1133">Transmembrane helix</keyword>
<evidence type="ECO:0000256" key="8">
    <source>
        <dbReference type="ARBA" id="ARBA00023136"/>
    </source>
</evidence>
<keyword evidence="4 10" id="KW-0812">Transmembrane</keyword>
<dbReference type="GO" id="GO:0005741">
    <property type="term" value="C:mitochondrial outer membrane"/>
    <property type="evidence" value="ECO:0007669"/>
    <property type="project" value="TreeGrafter"/>
</dbReference>
<evidence type="ECO:0000256" key="9">
    <source>
        <dbReference type="SAM" id="MobiDB-lite"/>
    </source>
</evidence>
<dbReference type="Pfam" id="PF06553">
    <property type="entry name" value="BNIP3"/>
    <property type="match status" value="1"/>
</dbReference>
<keyword evidence="12" id="KW-1185">Reference proteome</keyword>
<dbReference type="InParanoid" id="A0A4W3GZE0"/>
<comment type="similarity">
    <text evidence="3">Belongs to the NIP3 family.</text>
</comment>
<dbReference type="OMA" id="SNAEWIW"/>
<dbReference type="GO" id="GO:0005635">
    <property type="term" value="C:nuclear envelope"/>
    <property type="evidence" value="ECO:0007669"/>
    <property type="project" value="TreeGrafter"/>
</dbReference>
<evidence type="ECO:0000313" key="12">
    <source>
        <dbReference type="Proteomes" id="UP000314986"/>
    </source>
</evidence>
<name>A0A4W3GZE0_CALMI</name>
<protein>
    <submittedName>
        <fullName evidence="11">BCL2/adenovirus E1B 19 kDa protein-interacting protein 3-like</fullName>
    </submittedName>
</protein>
<dbReference type="Proteomes" id="UP000314986">
    <property type="component" value="Unassembled WGS sequence"/>
</dbReference>
<evidence type="ECO:0000256" key="6">
    <source>
        <dbReference type="ARBA" id="ARBA00022989"/>
    </source>
</evidence>
<dbReference type="PANTHER" id="PTHR15186:SF9">
    <property type="entry name" value="BCL-2_ADENOVIRUS E1B 19KD INTERACTION PROTEIN XR"/>
    <property type="match status" value="1"/>
</dbReference>
<accession>A0A4W3GZE0</accession>
<organism evidence="11 12">
    <name type="scientific">Callorhinchus milii</name>
    <name type="common">Ghost shark</name>
    <dbReference type="NCBI Taxonomy" id="7868"/>
    <lineage>
        <taxon>Eukaryota</taxon>
        <taxon>Metazoa</taxon>
        <taxon>Chordata</taxon>
        <taxon>Craniata</taxon>
        <taxon>Vertebrata</taxon>
        <taxon>Chondrichthyes</taxon>
        <taxon>Holocephali</taxon>
        <taxon>Chimaeriformes</taxon>
        <taxon>Callorhinchidae</taxon>
        <taxon>Callorhinchus</taxon>
    </lineage>
</organism>
<proteinExistence type="inferred from homology"/>
<feature type="compositionally biased region" description="Polar residues" evidence="9">
    <location>
        <begin position="81"/>
        <end position="90"/>
    </location>
</feature>
<evidence type="ECO:0000256" key="1">
    <source>
        <dbReference type="ARBA" id="ARBA00004167"/>
    </source>
</evidence>
<keyword evidence="5" id="KW-0053">Apoptosis</keyword>
<dbReference type="STRING" id="7868.ENSCMIP00000009783"/>
<dbReference type="GO" id="GO:0042802">
    <property type="term" value="F:identical protein binding"/>
    <property type="evidence" value="ECO:0007669"/>
    <property type="project" value="UniProtKB-ARBA"/>
</dbReference>
<dbReference type="Gene3D" id="6.10.250.1020">
    <property type="match status" value="1"/>
</dbReference>
<evidence type="ECO:0000256" key="2">
    <source>
        <dbReference type="ARBA" id="ARBA00004325"/>
    </source>
</evidence>
<feature type="transmembrane region" description="Helical" evidence="10">
    <location>
        <begin position="178"/>
        <end position="199"/>
    </location>
</feature>
<evidence type="ECO:0000256" key="5">
    <source>
        <dbReference type="ARBA" id="ARBA00022703"/>
    </source>
</evidence>
<dbReference type="GO" id="GO:0097345">
    <property type="term" value="P:mitochondrial outer membrane permeabilization"/>
    <property type="evidence" value="ECO:0007669"/>
    <property type="project" value="TreeGrafter"/>
</dbReference>
<sequence length="238" mass="26792">IHVGEHGTQSAYSSWVELHYIQCGLEHVPSSSSIHNGDMERILLDAQHEVERSGSQCNSPLLQMSPSLHPLPAEPEIQSIGDRNSTQVCTPGTGNEEEMEGEGKWKRKPQSDEETQEKNGETETLQNNAECMWYWSSRPENFPPKEFVFKHPKPPSSLGVNKTSVMKMKKNKIFSSPFVMFFIPSLLVTHLLTLGVGYVKWTLSQTASPSSVLYMSLLIPPSYPFLPLVQFKTEDFPL</sequence>
<evidence type="ECO:0000256" key="7">
    <source>
        <dbReference type="ARBA" id="ARBA00023128"/>
    </source>
</evidence>
<keyword evidence="8 10" id="KW-0472">Membrane</keyword>
<dbReference type="GeneTree" id="ENSGT00390000013415"/>
<keyword evidence="7" id="KW-0496">Mitochondrion</keyword>
<dbReference type="GO" id="GO:0005783">
    <property type="term" value="C:endoplasmic reticulum"/>
    <property type="evidence" value="ECO:0007669"/>
    <property type="project" value="TreeGrafter"/>
</dbReference>
<dbReference type="Ensembl" id="ENSCMIT00000010044.1">
    <property type="protein sequence ID" value="ENSCMIP00000009783.1"/>
    <property type="gene ID" value="ENSCMIG00000005164.1"/>
</dbReference>
<evidence type="ECO:0000256" key="3">
    <source>
        <dbReference type="ARBA" id="ARBA00007710"/>
    </source>
</evidence>
<reference evidence="12" key="3">
    <citation type="journal article" date="2014" name="Nature">
        <title>Elephant shark genome provides unique insights into gnathostome evolution.</title>
        <authorList>
            <consortium name="International Elephant Shark Genome Sequencing Consortium"/>
            <person name="Venkatesh B."/>
            <person name="Lee A.P."/>
            <person name="Ravi V."/>
            <person name="Maurya A.K."/>
            <person name="Lian M.M."/>
            <person name="Swann J.B."/>
            <person name="Ohta Y."/>
            <person name="Flajnik M.F."/>
            <person name="Sutoh Y."/>
            <person name="Kasahara M."/>
            <person name="Hoon S."/>
            <person name="Gangu V."/>
            <person name="Roy S.W."/>
            <person name="Irimia M."/>
            <person name="Korzh V."/>
            <person name="Kondrychyn I."/>
            <person name="Lim Z.W."/>
            <person name="Tay B.H."/>
            <person name="Tohari S."/>
            <person name="Kong K.W."/>
            <person name="Ho S."/>
            <person name="Lorente-Galdos B."/>
            <person name="Quilez J."/>
            <person name="Marques-Bonet T."/>
            <person name="Raney B.J."/>
            <person name="Ingham P.W."/>
            <person name="Tay A."/>
            <person name="Hillier L.W."/>
            <person name="Minx P."/>
            <person name="Boehm T."/>
            <person name="Wilson R.K."/>
            <person name="Brenner S."/>
            <person name="Warren W.C."/>
        </authorList>
    </citation>
    <scope>NUCLEOTIDE SEQUENCE [LARGE SCALE GENOMIC DNA]</scope>
</reference>
<reference evidence="12" key="2">
    <citation type="journal article" date="2007" name="PLoS Biol.">
        <title>Survey sequencing and comparative analysis of the elephant shark (Callorhinchus milii) genome.</title>
        <authorList>
            <person name="Venkatesh B."/>
            <person name="Kirkness E.F."/>
            <person name="Loh Y.H."/>
            <person name="Halpern A.L."/>
            <person name="Lee A.P."/>
            <person name="Johnson J."/>
            <person name="Dandona N."/>
            <person name="Viswanathan L.D."/>
            <person name="Tay A."/>
            <person name="Venter J.C."/>
            <person name="Strausberg R.L."/>
            <person name="Brenner S."/>
        </authorList>
    </citation>
    <scope>NUCLEOTIDE SEQUENCE [LARGE SCALE GENOMIC DNA]</scope>
</reference>